<evidence type="ECO:0000256" key="3">
    <source>
        <dbReference type="ARBA" id="ARBA00023163"/>
    </source>
</evidence>
<keyword evidence="2 5" id="KW-0238">DNA-binding</keyword>
<reference evidence="5 6" key="1">
    <citation type="submission" date="2024-06" db="EMBL/GenBank/DDBJ databases">
        <authorList>
            <person name="Lee S.D."/>
        </authorList>
    </citation>
    <scope>NUCLEOTIDE SEQUENCE [LARGE SCALE GENOMIC DNA]</scope>
    <source>
        <strain evidence="5 6">N1-10</strain>
    </source>
</reference>
<dbReference type="Proteomes" id="UP001592581">
    <property type="component" value="Unassembled WGS sequence"/>
</dbReference>
<evidence type="ECO:0000313" key="6">
    <source>
        <dbReference type="Proteomes" id="UP001592581"/>
    </source>
</evidence>
<dbReference type="RefSeq" id="WP_380565416.1">
    <property type="nucleotide sequence ID" value="NZ_JBEUKS010000005.1"/>
</dbReference>
<dbReference type="SUPFAM" id="SSF53822">
    <property type="entry name" value="Periplasmic binding protein-like I"/>
    <property type="match status" value="1"/>
</dbReference>
<evidence type="ECO:0000313" key="5">
    <source>
        <dbReference type="EMBL" id="MFC1439804.1"/>
    </source>
</evidence>
<dbReference type="InterPro" id="IPR028082">
    <property type="entry name" value="Peripla_BP_I"/>
</dbReference>
<dbReference type="GO" id="GO:0003677">
    <property type="term" value="F:DNA binding"/>
    <property type="evidence" value="ECO:0007669"/>
    <property type="project" value="UniProtKB-KW"/>
</dbReference>
<gene>
    <name evidence="5" type="ORF">ABUW04_16220</name>
</gene>
<protein>
    <submittedName>
        <fullName evidence="5">LacI family DNA-binding transcriptional regulator</fullName>
    </submittedName>
</protein>
<proteinExistence type="predicted"/>
<dbReference type="CDD" id="cd01392">
    <property type="entry name" value="HTH_LacI"/>
    <property type="match status" value="1"/>
</dbReference>
<name>A0ABV6XNG9_9ACTN</name>
<dbReference type="PANTHER" id="PTHR30146:SF109">
    <property type="entry name" value="HTH-TYPE TRANSCRIPTIONAL REGULATOR GALS"/>
    <property type="match status" value="1"/>
</dbReference>
<dbReference type="EMBL" id="JBEUKS010000005">
    <property type="protein sequence ID" value="MFC1439804.1"/>
    <property type="molecule type" value="Genomic_DNA"/>
</dbReference>
<dbReference type="PANTHER" id="PTHR30146">
    <property type="entry name" value="LACI-RELATED TRANSCRIPTIONAL REPRESSOR"/>
    <property type="match status" value="1"/>
</dbReference>
<accession>A0ABV6XNG9</accession>
<dbReference type="Pfam" id="PF00532">
    <property type="entry name" value="Peripla_BP_1"/>
    <property type="match status" value="1"/>
</dbReference>
<dbReference type="Pfam" id="PF00356">
    <property type="entry name" value="LacI"/>
    <property type="match status" value="1"/>
</dbReference>
<evidence type="ECO:0000256" key="1">
    <source>
        <dbReference type="ARBA" id="ARBA00023015"/>
    </source>
</evidence>
<keyword evidence="1" id="KW-0805">Transcription regulation</keyword>
<dbReference type="SUPFAM" id="SSF47413">
    <property type="entry name" value="lambda repressor-like DNA-binding domains"/>
    <property type="match status" value="1"/>
</dbReference>
<sequence length="369" mass="38787">MSKRPTIADVARLAGVHKATASRALNPEADARVSAATARRVRTAAQELGFTPNTAARSLRTNRSSTVGVLIPDLTNPLFPPMARGIEEVLTRRGYTALLANTDNDQAKERTRFEALRGRQVDGFIVATAQREHALLAQAHAQGVPVVLLSRGTDLPMFPLVAADDATGMELAVRHLLELGHRSIAHLAGPQTLSTGAIRTRAFQQAVRAAGVAADRAPVLVSEAYSVRAGEQAARELLDRHPGSTAIVAGNDLIALGALHVLRERGLRCPQDVSLVGYNDMQFADEFQPPLTTVHVPHLELGAEAARLLLEQLERSDGQGAGRGAGQGLGRAGAGPAAVAVAVAKTVLLPVRLVVRDSTAAPRAGSEAG</sequence>
<feature type="domain" description="HTH lacI-type" evidence="4">
    <location>
        <begin position="5"/>
        <end position="61"/>
    </location>
</feature>
<dbReference type="InterPro" id="IPR010982">
    <property type="entry name" value="Lambda_DNA-bd_dom_sf"/>
</dbReference>
<dbReference type="Gene3D" id="3.40.50.2300">
    <property type="match status" value="2"/>
</dbReference>
<evidence type="ECO:0000256" key="2">
    <source>
        <dbReference type="ARBA" id="ARBA00023125"/>
    </source>
</evidence>
<evidence type="ECO:0000259" key="4">
    <source>
        <dbReference type="PROSITE" id="PS50932"/>
    </source>
</evidence>
<keyword evidence="3" id="KW-0804">Transcription</keyword>
<dbReference type="InterPro" id="IPR000843">
    <property type="entry name" value="HTH_LacI"/>
</dbReference>
<dbReference type="Gene3D" id="1.10.260.40">
    <property type="entry name" value="lambda repressor-like DNA-binding domains"/>
    <property type="match status" value="1"/>
</dbReference>
<dbReference type="PROSITE" id="PS50932">
    <property type="entry name" value="HTH_LACI_2"/>
    <property type="match status" value="1"/>
</dbReference>
<comment type="caution">
    <text evidence="5">The sequence shown here is derived from an EMBL/GenBank/DDBJ whole genome shotgun (WGS) entry which is preliminary data.</text>
</comment>
<keyword evidence="6" id="KW-1185">Reference proteome</keyword>
<dbReference type="CDD" id="cd06267">
    <property type="entry name" value="PBP1_LacI_sugar_binding-like"/>
    <property type="match status" value="1"/>
</dbReference>
<organism evidence="5 6">
    <name type="scientific">Streptacidiphilus jeojiensis</name>
    <dbReference type="NCBI Taxonomy" id="3229225"/>
    <lineage>
        <taxon>Bacteria</taxon>
        <taxon>Bacillati</taxon>
        <taxon>Actinomycetota</taxon>
        <taxon>Actinomycetes</taxon>
        <taxon>Kitasatosporales</taxon>
        <taxon>Streptomycetaceae</taxon>
        <taxon>Streptacidiphilus</taxon>
    </lineage>
</organism>
<dbReference type="InterPro" id="IPR001761">
    <property type="entry name" value="Peripla_BP/Lac1_sug-bd_dom"/>
</dbReference>
<dbReference type="SMART" id="SM00354">
    <property type="entry name" value="HTH_LACI"/>
    <property type="match status" value="1"/>
</dbReference>